<feature type="transmembrane region" description="Helical" evidence="2">
    <location>
        <begin position="98"/>
        <end position="119"/>
    </location>
</feature>
<organism evidence="3 4">
    <name type="scientific">Apiospora arundinis</name>
    <dbReference type="NCBI Taxonomy" id="335852"/>
    <lineage>
        <taxon>Eukaryota</taxon>
        <taxon>Fungi</taxon>
        <taxon>Dikarya</taxon>
        <taxon>Ascomycota</taxon>
        <taxon>Pezizomycotina</taxon>
        <taxon>Sordariomycetes</taxon>
        <taxon>Xylariomycetidae</taxon>
        <taxon>Amphisphaeriales</taxon>
        <taxon>Apiosporaceae</taxon>
        <taxon>Apiospora</taxon>
    </lineage>
</organism>
<keyword evidence="2" id="KW-0812">Transmembrane</keyword>
<keyword evidence="2" id="KW-1133">Transmembrane helix</keyword>
<keyword evidence="4" id="KW-1185">Reference proteome</keyword>
<evidence type="ECO:0000256" key="1">
    <source>
        <dbReference type="SAM" id="MobiDB-lite"/>
    </source>
</evidence>
<keyword evidence="2" id="KW-0472">Membrane</keyword>
<feature type="compositionally biased region" description="Polar residues" evidence="1">
    <location>
        <begin position="243"/>
        <end position="258"/>
    </location>
</feature>
<comment type="caution">
    <text evidence="3">The sequence shown here is derived from an EMBL/GenBank/DDBJ whole genome shotgun (WGS) entry which is preliminary data.</text>
</comment>
<proteinExistence type="predicted"/>
<dbReference type="Proteomes" id="UP001390339">
    <property type="component" value="Unassembled WGS sequence"/>
</dbReference>
<protein>
    <submittedName>
        <fullName evidence="3">Uncharacterized protein</fullName>
    </submittedName>
</protein>
<reference evidence="3 4" key="1">
    <citation type="journal article" date="2024" name="IMA Fungus">
        <title>Apiospora arundinis, a panoply of carbohydrate-active enzymes and secondary metabolites.</title>
        <authorList>
            <person name="Sorensen T."/>
            <person name="Petersen C."/>
            <person name="Muurmann A.T."/>
            <person name="Christiansen J.V."/>
            <person name="Brundto M.L."/>
            <person name="Overgaard C.K."/>
            <person name="Boysen A.T."/>
            <person name="Wollenberg R.D."/>
            <person name="Larsen T.O."/>
            <person name="Sorensen J.L."/>
            <person name="Nielsen K.L."/>
            <person name="Sondergaard T.E."/>
        </authorList>
    </citation>
    <scope>NUCLEOTIDE SEQUENCE [LARGE SCALE GENOMIC DNA]</scope>
    <source>
        <strain evidence="3 4">AAU 773</strain>
    </source>
</reference>
<evidence type="ECO:0000313" key="3">
    <source>
        <dbReference type="EMBL" id="KAK8856191.1"/>
    </source>
</evidence>
<accession>A0ABR2I1J8</accession>
<sequence>MAQSKSEAMMDYLKILQSAAQGVPAVLARLYSVAVTMFGFLGAAIYWITIPLRYPAYYAFALASRVVSVLLSPLWFTWRLFSGTTLMVLNFVSGLKMLFNFLTCAIIVGLLAGFTVHGISRLIAMLLRVDPSQRKIVAEVVPPSGPSPPQQQHYPTQNGVSLQKQQQQKKLPEQQKSIMNRRLGPGTQLFQGQRIDYEDITGFDDNDDDMLQDDYYYVEANDGDGESLAGSSTTGTGRFGDLGTTTTSSESAFNNSTSLRRRGVQKPSPILSFGGSDMYKRDWRSLSSNMKSSAGSRRVGSIKSLLAQTIHEESSESDSL</sequence>
<dbReference type="EMBL" id="JAPCWZ010000007">
    <property type="protein sequence ID" value="KAK8856191.1"/>
    <property type="molecule type" value="Genomic_DNA"/>
</dbReference>
<evidence type="ECO:0000313" key="4">
    <source>
        <dbReference type="Proteomes" id="UP001390339"/>
    </source>
</evidence>
<gene>
    <name evidence="3" type="ORF">PGQ11_012103</name>
</gene>
<evidence type="ECO:0000256" key="2">
    <source>
        <dbReference type="SAM" id="Phobius"/>
    </source>
</evidence>
<feature type="transmembrane region" description="Helical" evidence="2">
    <location>
        <begin position="56"/>
        <end position="78"/>
    </location>
</feature>
<feature type="region of interest" description="Disordered" evidence="1">
    <location>
        <begin position="141"/>
        <end position="173"/>
    </location>
</feature>
<name>A0ABR2I1J8_9PEZI</name>
<feature type="compositionally biased region" description="Polar residues" evidence="1">
    <location>
        <begin position="153"/>
        <end position="162"/>
    </location>
</feature>
<feature type="transmembrane region" description="Helical" evidence="2">
    <location>
        <begin position="30"/>
        <end position="49"/>
    </location>
</feature>
<feature type="region of interest" description="Disordered" evidence="1">
    <location>
        <begin position="222"/>
        <end position="268"/>
    </location>
</feature>